<evidence type="ECO:0000313" key="1">
    <source>
        <dbReference type="EMBL" id="USJ31237.1"/>
    </source>
</evidence>
<accession>A0ABY4XLC1</accession>
<dbReference type="RefSeq" id="WP_235164298.1">
    <property type="nucleotide sequence ID" value="NZ_CP098805.1"/>
</dbReference>
<dbReference type="Proteomes" id="UP001055420">
    <property type="component" value="Chromosome"/>
</dbReference>
<dbReference type="Gene3D" id="3.30.565.10">
    <property type="entry name" value="Histidine kinase-like ATPase, C-terminal domain"/>
    <property type="match status" value="1"/>
</dbReference>
<dbReference type="SUPFAM" id="SSF55874">
    <property type="entry name" value="ATPase domain of HSP90 chaperone/DNA topoisomerase II/histidine kinase"/>
    <property type="match status" value="1"/>
</dbReference>
<organism evidence="1 2">
    <name type="scientific">Dyadobacter chenhuakuii</name>
    <dbReference type="NCBI Taxonomy" id="2909339"/>
    <lineage>
        <taxon>Bacteria</taxon>
        <taxon>Pseudomonadati</taxon>
        <taxon>Bacteroidota</taxon>
        <taxon>Cytophagia</taxon>
        <taxon>Cytophagales</taxon>
        <taxon>Spirosomataceae</taxon>
        <taxon>Dyadobacter</taxon>
    </lineage>
</organism>
<sequence>MIKIQNLDKDKYQPCNLLVHILATINSLSLQIRSLNASVLTNVDPGLQVLAYAAYLESIIFNLISNALKYRHPVRAPKINIDTVYTDTHLQFRTKDNGIGVYLQKHGKDLLECTKHLMAIRMQEE</sequence>
<keyword evidence="2" id="KW-1185">Reference proteome</keyword>
<protein>
    <submittedName>
        <fullName evidence="1">Uncharacterized protein</fullName>
    </submittedName>
</protein>
<name>A0ABY4XLC1_9BACT</name>
<reference evidence="1" key="1">
    <citation type="submission" date="2022-06" db="EMBL/GenBank/DDBJ databases">
        <title>Novel species in genus Dyadobacter.</title>
        <authorList>
            <person name="Ma C."/>
        </authorList>
    </citation>
    <scope>NUCLEOTIDE SEQUENCE</scope>
    <source>
        <strain evidence="1">CY22</strain>
    </source>
</reference>
<dbReference type="EMBL" id="CP098805">
    <property type="protein sequence ID" value="USJ31237.1"/>
    <property type="molecule type" value="Genomic_DNA"/>
</dbReference>
<evidence type="ECO:0000313" key="2">
    <source>
        <dbReference type="Proteomes" id="UP001055420"/>
    </source>
</evidence>
<gene>
    <name evidence="1" type="ORF">NFI80_00560</name>
</gene>
<proteinExistence type="predicted"/>
<dbReference type="InterPro" id="IPR036890">
    <property type="entry name" value="HATPase_C_sf"/>
</dbReference>